<dbReference type="SUPFAM" id="SSF53335">
    <property type="entry name" value="S-adenosyl-L-methionine-dependent methyltransferases"/>
    <property type="match status" value="1"/>
</dbReference>
<dbReference type="InterPro" id="IPR029063">
    <property type="entry name" value="SAM-dependent_MTases_sf"/>
</dbReference>
<dbReference type="Gene3D" id="3.40.50.150">
    <property type="entry name" value="Vaccinia Virus protein VP39"/>
    <property type="match status" value="1"/>
</dbReference>
<dbReference type="eggNOG" id="COG2890">
    <property type="taxonomic scope" value="Bacteria"/>
</dbReference>
<dbReference type="AlphaFoldDB" id="W0V4F5"/>
<feature type="transmembrane region" description="Helical" evidence="4">
    <location>
        <begin position="44"/>
        <end position="63"/>
    </location>
</feature>
<dbReference type="EMBL" id="HG322949">
    <property type="protein sequence ID" value="CDG82152.1"/>
    <property type="molecule type" value="Genomic_DNA"/>
</dbReference>
<dbReference type="HOGENOM" id="CLU_089659_0_0_4"/>
<feature type="transmembrane region" description="Helical" evidence="4">
    <location>
        <begin position="20"/>
        <end position="38"/>
    </location>
</feature>
<sequence length="259" mass="28892">MSRLRPLLRQLVRAPALRAVLLQALAFPLTLLIVYLLARSAMPLVLAAVALLHGVIAAALSRLARLAPWWLLIQLLFPLALLSAHSLNLPPLLFLLAFLLLLGWYWSTFRTQVPFYPSGRAVWDAVLGLLPEQPPVRLIDIGSGLGGLVLHLARRRPDGDFIGIELAPLPWLLSRLRAVFSGSRAHFVRGDYDSLDFSQYDIVFAYLSPAAMLALWLKARSEMRPGAMLISYEFIIPGHSPDRILPEIAGGRSLYVWFF</sequence>
<evidence type="ECO:0000256" key="2">
    <source>
        <dbReference type="ARBA" id="ARBA00022679"/>
    </source>
</evidence>
<evidence type="ECO:0000256" key="1">
    <source>
        <dbReference type="ARBA" id="ARBA00022603"/>
    </source>
</evidence>
<dbReference type="PATRIC" id="fig|1349767.4.peg.3197"/>
<gene>
    <name evidence="5" type="ORF">GJA_1501</name>
</gene>
<dbReference type="CDD" id="cd02440">
    <property type="entry name" value="AdoMet_MTases"/>
    <property type="match status" value="1"/>
</dbReference>
<keyword evidence="4" id="KW-0472">Membrane</keyword>
<reference evidence="5 6" key="1">
    <citation type="journal article" date="2015" name="Genome Announc.">
        <title>Genome Sequence of Mushroom Soft-Rot Pathogen Janthinobacterium agaricidamnosum.</title>
        <authorList>
            <person name="Graupner K."/>
            <person name="Lackner G."/>
            <person name="Hertweck C."/>
        </authorList>
    </citation>
    <scope>NUCLEOTIDE SEQUENCE [LARGE SCALE GENOMIC DNA]</scope>
    <source>
        <strain evidence="6">NBRC 102515 / DSM 9628</strain>
    </source>
</reference>
<proteinExistence type="predicted"/>
<keyword evidence="4" id="KW-0812">Transmembrane</keyword>
<dbReference type="KEGG" id="jag:GJA_1501"/>
<evidence type="ECO:0000256" key="3">
    <source>
        <dbReference type="ARBA" id="ARBA00022691"/>
    </source>
</evidence>
<dbReference type="Proteomes" id="UP000027604">
    <property type="component" value="Chromosome I"/>
</dbReference>
<protein>
    <submittedName>
        <fullName evidence="5">Methyltransferase domain protein</fullName>
    </submittedName>
</protein>
<keyword evidence="1 5" id="KW-0489">Methyltransferase</keyword>
<keyword evidence="4" id="KW-1133">Transmembrane helix</keyword>
<keyword evidence="2 5" id="KW-0808">Transferase</keyword>
<dbReference type="GO" id="GO:0032259">
    <property type="term" value="P:methylation"/>
    <property type="evidence" value="ECO:0007669"/>
    <property type="project" value="UniProtKB-KW"/>
</dbReference>
<dbReference type="GO" id="GO:0016279">
    <property type="term" value="F:protein-lysine N-methyltransferase activity"/>
    <property type="evidence" value="ECO:0007669"/>
    <property type="project" value="InterPro"/>
</dbReference>
<dbReference type="InterPro" id="IPR026170">
    <property type="entry name" value="FAM173A/B"/>
</dbReference>
<dbReference type="PANTHER" id="PTHR13610">
    <property type="entry name" value="METHYLTRANSFERASE DOMAIN-CONTAINING PROTEIN"/>
    <property type="match status" value="1"/>
</dbReference>
<evidence type="ECO:0000313" key="5">
    <source>
        <dbReference type="EMBL" id="CDG82152.1"/>
    </source>
</evidence>
<dbReference type="STRING" id="1349767.GJA_1501"/>
<accession>W0V4F5</accession>
<evidence type="ECO:0000256" key="4">
    <source>
        <dbReference type="SAM" id="Phobius"/>
    </source>
</evidence>
<evidence type="ECO:0000313" key="6">
    <source>
        <dbReference type="Proteomes" id="UP000027604"/>
    </source>
</evidence>
<keyword evidence="3" id="KW-0949">S-adenosyl-L-methionine</keyword>
<dbReference type="PANTHER" id="PTHR13610:SF9">
    <property type="entry name" value="FI06469P"/>
    <property type="match status" value="1"/>
</dbReference>
<name>W0V4F5_9BURK</name>
<feature type="transmembrane region" description="Helical" evidence="4">
    <location>
        <begin position="75"/>
        <end position="106"/>
    </location>
</feature>
<organism evidence="5 6">
    <name type="scientific">Janthinobacterium agaricidamnosum NBRC 102515 = DSM 9628</name>
    <dbReference type="NCBI Taxonomy" id="1349767"/>
    <lineage>
        <taxon>Bacteria</taxon>
        <taxon>Pseudomonadati</taxon>
        <taxon>Pseudomonadota</taxon>
        <taxon>Betaproteobacteria</taxon>
        <taxon>Burkholderiales</taxon>
        <taxon>Oxalobacteraceae</taxon>
        <taxon>Janthinobacterium</taxon>
    </lineage>
</organism>
<keyword evidence="6" id="KW-1185">Reference proteome</keyword>